<protein>
    <submittedName>
        <fullName evidence="3">Uncharacterized protein LOC113799764</fullName>
    </submittedName>
</protein>
<gene>
    <name evidence="3" type="primary">LOC113799764</name>
</gene>
<dbReference type="OrthoDB" id="6516356at2759"/>
<organism evidence="2 3">
    <name type="scientific">Dermatophagoides pteronyssinus</name>
    <name type="common">European house dust mite</name>
    <dbReference type="NCBI Taxonomy" id="6956"/>
    <lineage>
        <taxon>Eukaryota</taxon>
        <taxon>Metazoa</taxon>
        <taxon>Ecdysozoa</taxon>
        <taxon>Arthropoda</taxon>
        <taxon>Chelicerata</taxon>
        <taxon>Arachnida</taxon>
        <taxon>Acari</taxon>
        <taxon>Acariformes</taxon>
        <taxon>Sarcoptiformes</taxon>
        <taxon>Astigmata</taxon>
        <taxon>Psoroptidia</taxon>
        <taxon>Analgoidea</taxon>
        <taxon>Pyroglyphidae</taxon>
        <taxon>Dermatophagoidinae</taxon>
        <taxon>Dermatophagoides</taxon>
    </lineage>
</organism>
<proteinExistence type="predicted"/>
<evidence type="ECO:0000256" key="1">
    <source>
        <dbReference type="SAM" id="MobiDB-lite"/>
    </source>
</evidence>
<feature type="region of interest" description="Disordered" evidence="1">
    <location>
        <begin position="167"/>
        <end position="232"/>
    </location>
</feature>
<accession>A0A6P6YL25</accession>
<dbReference type="AlphaFoldDB" id="A0A6P6YL25"/>
<evidence type="ECO:0000313" key="3">
    <source>
        <dbReference type="RefSeq" id="XP_027206258.1"/>
    </source>
</evidence>
<dbReference type="Proteomes" id="UP000515146">
    <property type="component" value="Unplaced"/>
</dbReference>
<feature type="compositionally biased region" description="Basic residues" evidence="1">
    <location>
        <begin position="213"/>
        <end position="232"/>
    </location>
</feature>
<keyword evidence="2" id="KW-1185">Reference proteome</keyword>
<name>A0A6P6YL25_DERPT</name>
<dbReference type="RefSeq" id="XP_027206258.1">
    <property type="nucleotide sequence ID" value="XM_027350457.1"/>
</dbReference>
<sequence>MNQYLERCLRDVHLDEQDLNRKIEQRLQYITDMNQLLQLKLNMLETKFGEHILLNPLSIPLPLKRLSSLSSNSNGQQTLMVNELNPVATTTTKHQSDYLATKLAYDQMSTATLSSVIFSGNNNQSSKQQQQFEMINQPSSSSSSSAAAAKTIAYVQPNVRKSTAIPIQSLQQQQQQQSTTIQRSISTDGPTSNLNDDHQTDNNSNSNNSEHHSSRRCRRHHRIRLFSHRRRH</sequence>
<feature type="compositionally biased region" description="Low complexity" evidence="1">
    <location>
        <begin position="167"/>
        <end position="187"/>
    </location>
</feature>
<feature type="region of interest" description="Disordered" evidence="1">
    <location>
        <begin position="122"/>
        <end position="143"/>
    </location>
</feature>
<feature type="compositionally biased region" description="Low complexity" evidence="1">
    <location>
        <begin position="122"/>
        <end position="131"/>
    </location>
</feature>
<dbReference type="InParanoid" id="A0A6P6YL25"/>
<reference evidence="3" key="1">
    <citation type="submission" date="2025-08" db="UniProtKB">
        <authorList>
            <consortium name="RefSeq"/>
        </authorList>
    </citation>
    <scope>IDENTIFICATION</scope>
    <source>
        <strain evidence="3">Airmid</strain>
    </source>
</reference>
<evidence type="ECO:0000313" key="2">
    <source>
        <dbReference type="Proteomes" id="UP000515146"/>
    </source>
</evidence>
<dbReference type="KEGG" id="dpte:113799764"/>